<evidence type="ECO:0000259" key="7">
    <source>
        <dbReference type="Pfam" id="PF02771"/>
    </source>
</evidence>
<dbReference type="InterPro" id="IPR013786">
    <property type="entry name" value="AcylCoA_DH/ox_N"/>
</dbReference>
<dbReference type="SUPFAM" id="SSF47203">
    <property type="entry name" value="Acyl-CoA dehydrogenase C-terminal domain-like"/>
    <property type="match status" value="1"/>
</dbReference>
<dbReference type="Pfam" id="PF00441">
    <property type="entry name" value="Acyl-CoA_dh_1"/>
    <property type="match status" value="1"/>
</dbReference>
<protein>
    <submittedName>
        <fullName evidence="8">Acyl-CoA dehydrogenase</fullName>
    </submittedName>
</protein>
<comment type="similarity">
    <text evidence="2">Belongs to the acyl-CoA dehydrogenase family.</text>
</comment>
<evidence type="ECO:0000256" key="3">
    <source>
        <dbReference type="ARBA" id="ARBA00022630"/>
    </source>
</evidence>
<evidence type="ECO:0000256" key="1">
    <source>
        <dbReference type="ARBA" id="ARBA00001974"/>
    </source>
</evidence>
<sequence length="365" mass="38448">MILDDVEGTETRNELADIVTSLFDRVSPPAEVVARADRAAAGHLDLDLWNRLSGEVGVLGLTVPEELDGGGATFAEAAVILELVGRRAAAVPYLGTFLAIEALVRSGATPAREAWLERLMAGESRGALTWAGAGLEARSDDGSWEVTGTVDLVIDGHGADVLVLPARTPDGERWFAVDLAGAGRTRRECLDLTRELAELRLAAAPALTLTEAGDQTLGDVLGDLARTAVAVEQLGVAEQALADAVAYAGVRRQFGRTIGSFQALKHLLADVACEVDLARSLVEHAVWAICCQPDEQGRAAAMAMLAASRAAVVATAESVQVHGGIGFSWEHPAHLYFRKARSNEVLLGARAELADRVLAAEGVRP</sequence>
<evidence type="ECO:0000256" key="4">
    <source>
        <dbReference type="ARBA" id="ARBA00022827"/>
    </source>
</evidence>
<dbReference type="PANTHER" id="PTHR43884:SF20">
    <property type="entry name" value="ACYL-COA DEHYDROGENASE FADE28"/>
    <property type="match status" value="1"/>
</dbReference>
<dbReference type="InterPro" id="IPR037069">
    <property type="entry name" value="AcylCoA_DH/ox_N_sf"/>
</dbReference>
<feature type="domain" description="Acyl-CoA dehydrogenase/oxidase C-terminal" evidence="6">
    <location>
        <begin position="225"/>
        <end position="351"/>
    </location>
</feature>
<dbReference type="Proteomes" id="UP000429644">
    <property type="component" value="Unassembled WGS sequence"/>
</dbReference>
<comment type="cofactor">
    <cofactor evidence="1">
        <name>FAD</name>
        <dbReference type="ChEBI" id="CHEBI:57692"/>
    </cofactor>
</comment>
<dbReference type="Gene3D" id="2.40.110.10">
    <property type="entry name" value="Butyryl-CoA Dehydrogenase, subunit A, domain 2"/>
    <property type="match status" value="1"/>
</dbReference>
<keyword evidence="5" id="KW-0560">Oxidoreductase</keyword>
<dbReference type="PANTHER" id="PTHR43884">
    <property type="entry name" value="ACYL-COA DEHYDROGENASE"/>
    <property type="match status" value="1"/>
</dbReference>
<reference evidence="8 9" key="1">
    <citation type="submission" date="2019-10" db="EMBL/GenBank/DDBJ databases">
        <title>Georgenia wutianyii sp. nov. and Georgenia yuyongxinii sp. nov. isolated from plateau pika (Ochotona curzoniae) in the Qinghai-Tibet plateau of China.</title>
        <authorList>
            <person name="Tian Z."/>
        </authorList>
    </citation>
    <scope>NUCLEOTIDE SEQUENCE [LARGE SCALE GENOMIC DNA]</scope>
    <source>
        <strain evidence="8 9">JCM 15130</strain>
    </source>
</reference>
<dbReference type="Gene3D" id="1.10.540.10">
    <property type="entry name" value="Acyl-CoA dehydrogenase/oxidase, N-terminal domain"/>
    <property type="match status" value="1"/>
</dbReference>
<dbReference type="Gene3D" id="1.20.140.10">
    <property type="entry name" value="Butyryl-CoA Dehydrogenase, subunit A, domain 3"/>
    <property type="match status" value="1"/>
</dbReference>
<dbReference type="GO" id="GO:0003995">
    <property type="term" value="F:acyl-CoA dehydrogenase activity"/>
    <property type="evidence" value="ECO:0007669"/>
    <property type="project" value="TreeGrafter"/>
</dbReference>
<dbReference type="InterPro" id="IPR046373">
    <property type="entry name" value="Acyl-CoA_Oxase/DH_mid-dom_sf"/>
</dbReference>
<dbReference type="OrthoDB" id="7328575at2"/>
<name>A0A7J9UUZ0_9MICO</name>
<keyword evidence="9" id="KW-1185">Reference proteome</keyword>
<accession>A0A7J9UUZ0</accession>
<dbReference type="Pfam" id="PF02771">
    <property type="entry name" value="Acyl-CoA_dh_N"/>
    <property type="match status" value="1"/>
</dbReference>
<dbReference type="SUPFAM" id="SSF56645">
    <property type="entry name" value="Acyl-CoA dehydrogenase NM domain-like"/>
    <property type="match status" value="1"/>
</dbReference>
<dbReference type="GO" id="GO:0050660">
    <property type="term" value="F:flavin adenine dinucleotide binding"/>
    <property type="evidence" value="ECO:0007669"/>
    <property type="project" value="InterPro"/>
</dbReference>
<evidence type="ECO:0000256" key="5">
    <source>
        <dbReference type="ARBA" id="ARBA00023002"/>
    </source>
</evidence>
<dbReference type="InterPro" id="IPR036250">
    <property type="entry name" value="AcylCo_DH-like_C"/>
</dbReference>
<evidence type="ECO:0000313" key="8">
    <source>
        <dbReference type="EMBL" id="MPV88459.1"/>
    </source>
</evidence>
<evidence type="ECO:0000259" key="6">
    <source>
        <dbReference type="Pfam" id="PF00441"/>
    </source>
</evidence>
<feature type="domain" description="Acyl-CoA dehydrogenase/oxidase N-terminal" evidence="7">
    <location>
        <begin position="9"/>
        <end position="123"/>
    </location>
</feature>
<organism evidence="8 9">
    <name type="scientific">Georgenia ruanii</name>
    <dbReference type="NCBI Taxonomy" id="348442"/>
    <lineage>
        <taxon>Bacteria</taxon>
        <taxon>Bacillati</taxon>
        <taxon>Actinomycetota</taxon>
        <taxon>Actinomycetes</taxon>
        <taxon>Micrococcales</taxon>
        <taxon>Bogoriellaceae</taxon>
        <taxon>Georgenia</taxon>
    </lineage>
</organism>
<gene>
    <name evidence="8" type="ORF">GB882_07250</name>
</gene>
<comment type="caution">
    <text evidence="8">The sequence shown here is derived from an EMBL/GenBank/DDBJ whole genome shotgun (WGS) entry which is preliminary data.</text>
</comment>
<dbReference type="RefSeq" id="WP_152231128.1">
    <property type="nucleotide sequence ID" value="NZ_BAAAOT010000011.1"/>
</dbReference>
<dbReference type="InterPro" id="IPR009100">
    <property type="entry name" value="AcylCoA_DH/oxidase_NM_dom_sf"/>
</dbReference>
<feature type="non-terminal residue" evidence="8">
    <location>
        <position position="1"/>
    </location>
</feature>
<keyword evidence="4" id="KW-0274">FAD</keyword>
<evidence type="ECO:0000256" key="2">
    <source>
        <dbReference type="ARBA" id="ARBA00009347"/>
    </source>
</evidence>
<dbReference type="InterPro" id="IPR009075">
    <property type="entry name" value="AcylCo_DH/oxidase_C"/>
</dbReference>
<dbReference type="EMBL" id="WHPD01001579">
    <property type="protein sequence ID" value="MPV88459.1"/>
    <property type="molecule type" value="Genomic_DNA"/>
</dbReference>
<keyword evidence="3" id="KW-0285">Flavoprotein</keyword>
<evidence type="ECO:0000313" key="9">
    <source>
        <dbReference type="Proteomes" id="UP000429644"/>
    </source>
</evidence>
<dbReference type="AlphaFoldDB" id="A0A7J9UUZ0"/>
<proteinExistence type="inferred from homology"/>